<dbReference type="GO" id="GO:0016020">
    <property type="term" value="C:membrane"/>
    <property type="evidence" value="ECO:0007669"/>
    <property type="project" value="UniProtKB-SubCell"/>
</dbReference>
<feature type="region of interest" description="Disordered" evidence="5">
    <location>
        <begin position="75"/>
        <end position="148"/>
    </location>
</feature>
<feature type="domain" description="Receptor ligand binding region" evidence="6">
    <location>
        <begin position="215"/>
        <end position="326"/>
    </location>
</feature>
<evidence type="ECO:0000256" key="2">
    <source>
        <dbReference type="ARBA" id="ARBA00022692"/>
    </source>
</evidence>
<keyword evidence="8" id="KW-1185">Reference proteome</keyword>
<feature type="compositionally biased region" description="Polar residues" evidence="5">
    <location>
        <begin position="122"/>
        <end position="132"/>
    </location>
</feature>
<feature type="compositionally biased region" description="Basic and acidic residues" evidence="5">
    <location>
        <begin position="133"/>
        <end position="148"/>
    </location>
</feature>
<evidence type="ECO:0000256" key="1">
    <source>
        <dbReference type="ARBA" id="ARBA00004370"/>
    </source>
</evidence>
<dbReference type="InterPro" id="IPR028082">
    <property type="entry name" value="Peripla_BP_I"/>
</dbReference>
<organism evidence="7 8">
    <name type="scientific">Batillaria attramentaria</name>
    <dbReference type="NCBI Taxonomy" id="370345"/>
    <lineage>
        <taxon>Eukaryota</taxon>
        <taxon>Metazoa</taxon>
        <taxon>Spiralia</taxon>
        <taxon>Lophotrochozoa</taxon>
        <taxon>Mollusca</taxon>
        <taxon>Gastropoda</taxon>
        <taxon>Caenogastropoda</taxon>
        <taxon>Sorbeoconcha</taxon>
        <taxon>Cerithioidea</taxon>
        <taxon>Batillariidae</taxon>
        <taxon>Batillaria</taxon>
    </lineage>
</organism>
<dbReference type="SUPFAM" id="SSF53822">
    <property type="entry name" value="Periplasmic binding protein-like I"/>
    <property type="match status" value="1"/>
</dbReference>
<dbReference type="PANTHER" id="PTHR44755:SF11">
    <property type="entry name" value="ATRIAL NATRIURETIC PEPTIDE RECEPTOR 3 ISOFORM X1"/>
    <property type="match status" value="1"/>
</dbReference>
<dbReference type="AlphaFoldDB" id="A0ABD0JH38"/>
<evidence type="ECO:0000256" key="5">
    <source>
        <dbReference type="SAM" id="MobiDB-lite"/>
    </source>
</evidence>
<keyword evidence="4" id="KW-0472">Membrane</keyword>
<dbReference type="InterPro" id="IPR001828">
    <property type="entry name" value="ANF_lig-bd_rcpt"/>
</dbReference>
<dbReference type="Gene3D" id="3.40.50.2300">
    <property type="match status" value="1"/>
</dbReference>
<reference evidence="7 8" key="1">
    <citation type="journal article" date="2023" name="Sci. Data">
        <title>Genome assembly of the Korean intertidal mud-creeper Batillaria attramentaria.</title>
        <authorList>
            <person name="Patra A.K."/>
            <person name="Ho P.T."/>
            <person name="Jun S."/>
            <person name="Lee S.J."/>
            <person name="Kim Y."/>
            <person name="Won Y.J."/>
        </authorList>
    </citation>
    <scope>NUCLEOTIDE SEQUENCE [LARGE SCALE GENOMIC DNA]</scope>
    <source>
        <strain evidence="7">Wonlab-2016</strain>
    </source>
</reference>
<keyword evidence="2" id="KW-0812">Transmembrane</keyword>
<name>A0ABD0JH38_9CAEN</name>
<accession>A0ABD0JH38</accession>
<gene>
    <name evidence="7" type="ORF">BaRGS_00034586</name>
</gene>
<dbReference type="EMBL" id="JACVVK020000445">
    <property type="protein sequence ID" value="KAK7474178.1"/>
    <property type="molecule type" value="Genomic_DNA"/>
</dbReference>
<dbReference type="Pfam" id="PF01094">
    <property type="entry name" value="ANF_receptor"/>
    <property type="match status" value="1"/>
</dbReference>
<evidence type="ECO:0000313" key="8">
    <source>
        <dbReference type="Proteomes" id="UP001519460"/>
    </source>
</evidence>
<keyword evidence="3" id="KW-1133">Transmembrane helix</keyword>
<dbReference type="PANTHER" id="PTHR44755">
    <property type="entry name" value="NATRIURETIC PEPTIDE RECEPTOR 3-RELATED"/>
    <property type="match status" value="1"/>
</dbReference>
<comment type="caution">
    <text evidence="7">The sequence shown here is derived from an EMBL/GenBank/DDBJ whole genome shotgun (WGS) entry which is preliminary data.</text>
</comment>
<protein>
    <recommendedName>
        <fullName evidence="6">Receptor ligand binding region domain-containing protein</fullName>
    </recommendedName>
</protein>
<sequence>MIPHAGTSIPWSSLKLCCFSRRRAVRANRKMEGDVLWVQSCLVLIVCALMTGTIDANFTQIGPEANMTGVETSLDTPASAQIPREVRSIGGENHTSDELMDETSTSDDPARDAVISGVTGAPSLSESGTTDINELHESKTTERSSYEEKVEEEAEEFDMTNMEDIVTYVAPKAQIPPAKSTSLCVDDNSNHTQVPINAVYLLAKDPRYLFSEARMMPAVDVAIRHVRRHLLPDVTFTVLFNDTRCNSKNAPLALFDYYRSRPIHVVFGPICDYSLAPVARYAPYWNLPVITSGGFAHDFSKLTPPYEEYQTLTRVGPHFNSMADYVVSPDSQLRLAKTHVDIRPGGNELRHGQVLFSGSFRHHLHE</sequence>
<evidence type="ECO:0000256" key="3">
    <source>
        <dbReference type="ARBA" id="ARBA00022989"/>
    </source>
</evidence>
<evidence type="ECO:0000256" key="4">
    <source>
        <dbReference type="ARBA" id="ARBA00023136"/>
    </source>
</evidence>
<dbReference type="InterPro" id="IPR052612">
    <property type="entry name" value="ANP_Clearance_Receptor"/>
</dbReference>
<dbReference type="Proteomes" id="UP001519460">
    <property type="component" value="Unassembled WGS sequence"/>
</dbReference>
<comment type="subcellular location">
    <subcellularLocation>
        <location evidence="1">Membrane</location>
    </subcellularLocation>
</comment>
<evidence type="ECO:0000259" key="6">
    <source>
        <dbReference type="Pfam" id="PF01094"/>
    </source>
</evidence>
<evidence type="ECO:0000313" key="7">
    <source>
        <dbReference type="EMBL" id="KAK7474178.1"/>
    </source>
</evidence>
<proteinExistence type="predicted"/>